<dbReference type="Proteomes" id="UP000293846">
    <property type="component" value="Unassembled WGS sequence"/>
</dbReference>
<dbReference type="FunFam" id="3.90.550.10:FF:000120">
    <property type="entry name" value="Glycosyl transferase, family 2"/>
    <property type="match status" value="1"/>
</dbReference>
<dbReference type="EMBL" id="SJTH01000062">
    <property type="protein sequence ID" value="TCJ01451.1"/>
    <property type="molecule type" value="Genomic_DNA"/>
</dbReference>
<dbReference type="OrthoDB" id="396512at2"/>
<dbReference type="InterPro" id="IPR001173">
    <property type="entry name" value="Glyco_trans_2-like"/>
</dbReference>
<name>A0A4R1ANM1_9BACI</name>
<reference evidence="3 4" key="1">
    <citation type="submission" date="2019-03" db="EMBL/GenBank/DDBJ databases">
        <authorList>
            <person name="Jensen L."/>
            <person name="Storgaard J."/>
            <person name="Sulaj E."/>
            <person name="Schramm A."/>
            <person name="Marshall I.P.G."/>
        </authorList>
    </citation>
    <scope>NUCLEOTIDE SEQUENCE [LARGE SCALE GENOMIC DNA]</scope>
    <source>
        <strain evidence="3 4">2017H2G3</strain>
    </source>
</reference>
<keyword evidence="4" id="KW-1185">Reference proteome</keyword>
<gene>
    <name evidence="3" type="ORF">E0Y62_23970</name>
</gene>
<evidence type="ECO:0000256" key="1">
    <source>
        <dbReference type="ARBA" id="ARBA00006739"/>
    </source>
</evidence>
<organism evidence="3 4">
    <name type="scientific">Cytobacillus praedii</name>
    <dbReference type="NCBI Taxonomy" id="1742358"/>
    <lineage>
        <taxon>Bacteria</taxon>
        <taxon>Bacillati</taxon>
        <taxon>Bacillota</taxon>
        <taxon>Bacilli</taxon>
        <taxon>Bacillales</taxon>
        <taxon>Bacillaceae</taxon>
        <taxon>Cytobacillus</taxon>
    </lineage>
</organism>
<evidence type="ECO:0000313" key="3">
    <source>
        <dbReference type="EMBL" id="TCJ01451.1"/>
    </source>
</evidence>
<comment type="similarity">
    <text evidence="1">Belongs to the glycosyltransferase 2 family.</text>
</comment>
<feature type="domain" description="Glycosyltransferase 2-like" evidence="2">
    <location>
        <begin position="13"/>
        <end position="121"/>
    </location>
</feature>
<dbReference type="AlphaFoldDB" id="A0A4R1ANM1"/>
<dbReference type="Pfam" id="PF00535">
    <property type="entry name" value="Glycos_transf_2"/>
    <property type="match status" value="1"/>
</dbReference>
<dbReference type="RefSeq" id="WP_131238807.1">
    <property type="nucleotide sequence ID" value="NZ_SJTH01000062.1"/>
</dbReference>
<sequence>MKENHKKRYPLVSILIPTYNRPHYFDLALTSALEQTYPNIEILIGDDSSNEDTINLVQTKYLPAHSNITFIRNQRNLGLLDNSLNLFEKANGKYINYLMDDDLFYPEKIEKMMAYFLNDHKEEISLVTSHRNLINENGTPFPDGHLNQKISKTDTIASGIEVGNQILMNCHNYIGEPTTPLFRKQNLIEPFGTLKGRRYHFSVDLASWIVLLSKGNVAFISEPLSCFRLHRDQQLQSYSKQIDGIEDLTHLIVTAKQYGFLQEREKWEQALIEVLNWIQKGFHYYRKDKTEIKNRLFQCQELVHNELSFP</sequence>
<keyword evidence="3" id="KW-0808">Transferase</keyword>
<dbReference type="GO" id="GO:0016758">
    <property type="term" value="F:hexosyltransferase activity"/>
    <property type="evidence" value="ECO:0007669"/>
    <property type="project" value="UniProtKB-ARBA"/>
</dbReference>
<proteinExistence type="inferred from homology"/>
<dbReference type="InterPro" id="IPR029044">
    <property type="entry name" value="Nucleotide-diphossugar_trans"/>
</dbReference>
<dbReference type="PANTHER" id="PTHR22916:SF3">
    <property type="entry name" value="UDP-GLCNAC:BETAGAL BETA-1,3-N-ACETYLGLUCOSAMINYLTRANSFERASE-LIKE PROTEIN 1"/>
    <property type="match status" value="1"/>
</dbReference>
<evidence type="ECO:0000259" key="2">
    <source>
        <dbReference type="Pfam" id="PF00535"/>
    </source>
</evidence>
<protein>
    <submittedName>
        <fullName evidence="3">Glycosyltransferase</fullName>
    </submittedName>
</protein>
<dbReference type="STRING" id="1742358.GCA_001439605_02968"/>
<comment type="caution">
    <text evidence="3">The sequence shown here is derived from an EMBL/GenBank/DDBJ whole genome shotgun (WGS) entry which is preliminary data.</text>
</comment>
<accession>A0A4R1ANM1</accession>
<dbReference type="PANTHER" id="PTHR22916">
    <property type="entry name" value="GLYCOSYLTRANSFERASE"/>
    <property type="match status" value="1"/>
</dbReference>
<evidence type="ECO:0000313" key="4">
    <source>
        <dbReference type="Proteomes" id="UP000293846"/>
    </source>
</evidence>
<dbReference type="SUPFAM" id="SSF53448">
    <property type="entry name" value="Nucleotide-diphospho-sugar transferases"/>
    <property type="match status" value="1"/>
</dbReference>
<dbReference type="Gene3D" id="3.90.550.10">
    <property type="entry name" value="Spore Coat Polysaccharide Biosynthesis Protein SpsA, Chain A"/>
    <property type="match status" value="1"/>
</dbReference>